<reference evidence="3" key="1">
    <citation type="submission" date="2021-12" db="EMBL/GenBank/DDBJ databases">
        <authorList>
            <person name="Rodrigo-Torres L."/>
            <person name="Arahal R. D."/>
            <person name="Lucena T."/>
        </authorList>
    </citation>
    <scope>NUCLEOTIDE SEQUENCE</scope>
    <source>
        <strain evidence="3">CECT 8858</strain>
    </source>
</reference>
<dbReference type="RefSeq" id="WP_238803983.1">
    <property type="nucleotide sequence ID" value="NZ_CAKLPY010000001.1"/>
</dbReference>
<comment type="caution">
    <text evidence="3">The sequence shown here is derived from an EMBL/GenBank/DDBJ whole genome shotgun (WGS) entry which is preliminary data.</text>
</comment>
<dbReference type="InterPro" id="IPR016032">
    <property type="entry name" value="Sig_transdc_resp-reg_C-effctor"/>
</dbReference>
<dbReference type="Gene3D" id="3.40.50.2300">
    <property type="match status" value="1"/>
</dbReference>
<keyword evidence="4" id="KW-1185">Reference proteome</keyword>
<organism evidence="3 4">
    <name type="scientific">Emticicia aquatica</name>
    <dbReference type="NCBI Taxonomy" id="1681835"/>
    <lineage>
        <taxon>Bacteria</taxon>
        <taxon>Pseudomonadati</taxon>
        <taxon>Bacteroidota</taxon>
        <taxon>Cytophagia</taxon>
        <taxon>Cytophagales</taxon>
        <taxon>Leadbetterellaceae</taxon>
        <taxon>Emticicia</taxon>
    </lineage>
</organism>
<sequence>MPRKKITGIVALKNSFASAYISQILVNSNISLIAQIQDYKSLLQLVKLHKPVIVICDEKMEDANSFILEFNKVSIGTSLILISETTKIESVMEYLHLGFMGVLKYDSEVSELNQGISTVLQGNKFLSQEYLKMVEPDKMPQKSILEKLSIREKEVMNLIGQGKNNYEIASALKISHQTVNNHRAKIRRKMQIQGGKSALLQLAISAQKYV</sequence>
<evidence type="ECO:0000256" key="1">
    <source>
        <dbReference type="ARBA" id="ARBA00023125"/>
    </source>
</evidence>
<dbReference type="Pfam" id="PF00196">
    <property type="entry name" value="GerE"/>
    <property type="match status" value="1"/>
</dbReference>
<dbReference type="InterPro" id="IPR039420">
    <property type="entry name" value="WalR-like"/>
</dbReference>
<dbReference type="Gene3D" id="1.10.10.10">
    <property type="entry name" value="Winged helix-like DNA-binding domain superfamily/Winged helix DNA-binding domain"/>
    <property type="match status" value="1"/>
</dbReference>
<dbReference type="Proteomes" id="UP000837932">
    <property type="component" value="Unassembled WGS sequence"/>
</dbReference>
<dbReference type="InterPro" id="IPR011006">
    <property type="entry name" value="CheY-like_superfamily"/>
</dbReference>
<protein>
    <submittedName>
        <fullName evidence="3">Transcriptional regulatory protein NarL</fullName>
    </submittedName>
</protein>
<proteinExistence type="predicted"/>
<dbReference type="SMART" id="SM00421">
    <property type="entry name" value="HTH_LUXR"/>
    <property type="match status" value="1"/>
</dbReference>
<dbReference type="PRINTS" id="PR00038">
    <property type="entry name" value="HTHLUXR"/>
</dbReference>
<keyword evidence="1" id="KW-0238">DNA-binding</keyword>
<dbReference type="EMBL" id="CAKLPY010000001">
    <property type="protein sequence ID" value="CAH0994232.1"/>
    <property type="molecule type" value="Genomic_DNA"/>
</dbReference>
<dbReference type="CDD" id="cd06170">
    <property type="entry name" value="LuxR_C_like"/>
    <property type="match status" value="1"/>
</dbReference>
<dbReference type="InterPro" id="IPR000792">
    <property type="entry name" value="Tscrpt_reg_LuxR_C"/>
</dbReference>
<dbReference type="PANTHER" id="PTHR43214">
    <property type="entry name" value="TWO-COMPONENT RESPONSE REGULATOR"/>
    <property type="match status" value="1"/>
</dbReference>
<gene>
    <name evidence="3" type="primary">narL</name>
    <name evidence="3" type="ORF">EMA8858_00341</name>
</gene>
<evidence type="ECO:0000313" key="3">
    <source>
        <dbReference type="EMBL" id="CAH0994232.1"/>
    </source>
</evidence>
<accession>A0ABM9AKW6</accession>
<evidence type="ECO:0000259" key="2">
    <source>
        <dbReference type="PROSITE" id="PS50043"/>
    </source>
</evidence>
<dbReference type="SUPFAM" id="SSF52172">
    <property type="entry name" value="CheY-like"/>
    <property type="match status" value="1"/>
</dbReference>
<name>A0ABM9AKW6_9BACT</name>
<dbReference type="SUPFAM" id="SSF46894">
    <property type="entry name" value="C-terminal effector domain of the bipartite response regulators"/>
    <property type="match status" value="1"/>
</dbReference>
<feature type="domain" description="HTH luxR-type" evidence="2">
    <location>
        <begin position="141"/>
        <end position="207"/>
    </location>
</feature>
<evidence type="ECO:0000313" key="4">
    <source>
        <dbReference type="Proteomes" id="UP000837932"/>
    </source>
</evidence>
<dbReference type="PROSITE" id="PS50043">
    <property type="entry name" value="HTH_LUXR_2"/>
    <property type="match status" value="1"/>
</dbReference>
<dbReference type="InterPro" id="IPR036388">
    <property type="entry name" value="WH-like_DNA-bd_sf"/>
</dbReference>